<protein>
    <submittedName>
        <fullName evidence="1">Uncharacterized protein</fullName>
    </submittedName>
</protein>
<gene>
    <name evidence="1" type="ORF">NPIL_602821</name>
</gene>
<accession>A0A8X6P1H0</accession>
<evidence type="ECO:0000313" key="2">
    <source>
        <dbReference type="Proteomes" id="UP000887013"/>
    </source>
</evidence>
<name>A0A8X6P1H0_NEPPI</name>
<sequence>MSSPYPLRNRLCISESQVATGRTSPYLTRAGGVETARSRKSRFRPYKRRNGKRTAQEVFLNEEEHRLVLEQFANRQKTKISECGGAIW</sequence>
<proteinExistence type="predicted"/>
<reference evidence="1" key="1">
    <citation type="submission" date="2020-08" db="EMBL/GenBank/DDBJ databases">
        <title>Multicomponent nature underlies the extraordinary mechanical properties of spider dragline silk.</title>
        <authorList>
            <person name="Kono N."/>
            <person name="Nakamura H."/>
            <person name="Mori M."/>
            <person name="Yoshida Y."/>
            <person name="Ohtoshi R."/>
            <person name="Malay A.D."/>
            <person name="Moran D.A.P."/>
            <person name="Tomita M."/>
            <person name="Numata K."/>
            <person name="Arakawa K."/>
        </authorList>
    </citation>
    <scope>NUCLEOTIDE SEQUENCE</scope>
</reference>
<dbReference type="Proteomes" id="UP000887013">
    <property type="component" value="Unassembled WGS sequence"/>
</dbReference>
<dbReference type="AlphaFoldDB" id="A0A8X6P1H0"/>
<evidence type="ECO:0000313" key="1">
    <source>
        <dbReference type="EMBL" id="GFT43659.1"/>
    </source>
</evidence>
<organism evidence="1 2">
    <name type="scientific">Nephila pilipes</name>
    <name type="common">Giant wood spider</name>
    <name type="synonym">Nephila maculata</name>
    <dbReference type="NCBI Taxonomy" id="299642"/>
    <lineage>
        <taxon>Eukaryota</taxon>
        <taxon>Metazoa</taxon>
        <taxon>Ecdysozoa</taxon>
        <taxon>Arthropoda</taxon>
        <taxon>Chelicerata</taxon>
        <taxon>Arachnida</taxon>
        <taxon>Araneae</taxon>
        <taxon>Araneomorphae</taxon>
        <taxon>Entelegynae</taxon>
        <taxon>Araneoidea</taxon>
        <taxon>Nephilidae</taxon>
        <taxon>Nephila</taxon>
    </lineage>
</organism>
<dbReference type="EMBL" id="BMAW01015424">
    <property type="protein sequence ID" value="GFT43659.1"/>
    <property type="molecule type" value="Genomic_DNA"/>
</dbReference>
<keyword evidence="2" id="KW-1185">Reference proteome</keyword>
<comment type="caution">
    <text evidence="1">The sequence shown here is derived from an EMBL/GenBank/DDBJ whole genome shotgun (WGS) entry which is preliminary data.</text>
</comment>